<dbReference type="GeneID" id="40741077"/>
<keyword evidence="3" id="KW-1185">Reference proteome</keyword>
<gene>
    <name evidence="2" type="ORF">M438DRAFT_124786</name>
</gene>
<evidence type="ECO:0000313" key="3">
    <source>
        <dbReference type="Proteomes" id="UP000030706"/>
    </source>
</evidence>
<reference evidence="2 3" key="1">
    <citation type="journal article" date="2014" name="BMC Genomics">
        <title>Genome sequencing of four Aureobasidium pullulans varieties: biotechnological potential, stress tolerance, and description of new species.</title>
        <authorList>
            <person name="Gostin Ar C."/>
            <person name="Ohm R.A."/>
            <person name="Kogej T."/>
            <person name="Sonjak S."/>
            <person name="Turk M."/>
            <person name="Zajc J."/>
            <person name="Zalar P."/>
            <person name="Grube M."/>
            <person name="Sun H."/>
            <person name="Han J."/>
            <person name="Sharma A."/>
            <person name="Chiniquy J."/>
            <person name="Ngan C.Y."/>
            <person name="Lipzen A."/>
            <person name="Barry K."/>
            <person name="Grigoriev I.V."/>
            <person name="Gunde-Cimerman N."/>
        </authorList>
    </citation>
    <scope>NUCLEOTIDE SEQUENCE [LARGE SCALE GENOMIC DNA]</scope>
    <source>
        <strain evidence="2 3">EXF-150</strain>
    </source>
</reference>
<keyword evidence="1" id="KW-0732">Signal</keyword>
<evidence type="ECO:0008006" key="4">
    <source>
        <dbReference type="Google" id="ProtNLM"/>
    </source>
</evidence>
<evidence type="ECO:0000256" key="1">
    <source>
        <dbReference type="SAM" id="SignalP"/>
    </source>
</evidence>
<name>A0A074YKH7_AURPU</name>
<proteinExistence type="predicted"/>
<accession>A0A074YKH7</accession>
<dbReference type="EMBL" id="KL584976">
    <property type="protein sequence ID" value="KEQ87416.1"/>
    <property type="molecule type" value="Genomic_DNA"/>
</dbReference>
<sequence>MGSLYFSRFSCFLLAFTSLLLSAQALRQGSRAFFLTLCTFTTFSDTRSFRKQGEGSIIHHRIGSGARRTIGELLHVCLTSYINH</sequence>
<dbReference type="RefSeq" id="XP_029763603.1">
    <property type="nucleotide sequence ID" value="XM_029898771.1"/>
</dbReference>
<feature type="signal peptide" evidence="1">
    <location>
        <begin position="1"/>
        <end position="25"/>
    </location>
</feature>
<dbReference type="HOGENOM" id="CLU_2527077_0_0_1"/>
<dbReference type="AlphaFoldDB" id="A0A074YKH7"/>
<dbReference type="Proteomes" id="UP000030706">
    <property type="component" value="Unassembled WGS sequence"/>
</dbReference>
<evidence type="ECO:0000313" key="2">
    <source>
        <dbReference type="EMBL" id="KEQ87416.1"/>
    </source>
</evidence>
<protein>
    <recommendedName>
        <fullName evidence="4">Secreted protein</fullName>
    </recommendedName>
</protein>
<feature type="chain" id="PRO_5001704515" description="Secreted protein" evidence="1">
    <location>
        <begin position="26"/>
        <end position="84"/>
    </location>
</feature>
<organism evidence="2 3">
    <name type="scientific">Aureobasidium pullulans EXF-150</name>
    <dbReference type="NCBI Taxonomy" id="1043002"/>
    <lineage>
        <taxon>Eukaryota</taxon>
        <taxon>Fungi</taxon>
        <taxon>Dikarya</taxon>
        <taxon>Ascomycota</taxon>
        <taxon>Pezizomycotina</taxon>
        <taxon>Dothideomycetes</taxon>
        <taxon>Dothideomycetidae</taxon>
        <taxon>Dothideales</taxon>
        <taxon>Saccotheciaceae</taxon>
        <taxon>Aureobasidium</taxon>
    </lineage>
</organism>